<feature type="transmembrane region" description="Helical" evidence="1">
    <location>
        <begin position="6"/>
        <end position="25"/>
    </location>
</feature>
<keyword evidence="3" id="KW-1185">Reference proteome</keyword>
<organism evidence="2 3">
    <name type="scientific">Sphingobium fluviale</name>
    <dbReference type="NCBI Taxonomy" id="2506423"/>
    <lineage>
        <taxon>Bacteria</taxon>
        <taxon>Pseudomonadati</taxon>
        <taxon>Pseudomonadota</taxon>
        <taxon>Alphaproteobacteria</taxon>
        <taxon>Sphingomonadales</taxon>
        <taxon>Sphingomonadaceae</taxon>
        <taxon>Sphingobium</taxon>
    </lineage>
</organism>
<name>A0A4Q1KLM6_9SPHN</name>
<proteinExistence type="predicted"/>
<evidence type="ECO:0000313" key="2">
    <source>
        <dbReference type="EMBL" id="RXR30843.1"/>
    </source>
</evidence>
<evidence type="ECO:0000313" key="3">
    <source>
        <dbReference type="Proteomes" id="UP000290958"/>
    </source>
</evidence>
<dbReference type="AlphaFoldDB" id="A0A4Q1KLM6"/>
<keyword evidence="1" id="KW-0472">Membrane</keyword>
<keyword evidence="1" id="KW-1133">Transmembrane helix</keyword>
<gene>
    <name evidence="2" type="ORF">EQG66_00680</name>
</gene>
<accession>A0A4Q1KLM6</accession>
<dbReference type="EMBL" id="SBKP01000001">
    <property type="protein sequence ID" value="RXR30843.1"/>
    <property type="molecule type" value="Genomic_DNA"/>
</dbReference>
<comment type="caution">
    <text evidence="2">The sequence shown here is derived from an EMBL/GenBank/DDBJ whole genome shotgun (WGS) entry which is preliminary data.</text>
</comment>
<dbReference type="Proteomes" id="UP000290958">
    <property type="component" value="Unassembled WGS sequence"/>
</dbReference>
<dbReference type="RefSeq" id="WP_129402626.1">
    <property type="nucleotide sequence ID" value="NZ_SBKP01000001.1"/>
</dbReference>
<sequence length="90" mass="9514">MTDFITAVGVTVFGGLAVFSLLSILRVWKSGSRVADDVAKSGFDRRAWWNGALPPQGPGSTISVAAGVRARATKTGLKVVPTRTLSREIL</sequence>
<evidence type="ECO:0000256" key="1">
    <source>
        <dbReference type="SAM" id="Phobius"/>
    </source>
</evidence>
<keyword evidence="1" id="KW-0812">Transmembrane</keyword>
<protein>
    <submittedName>
        <fullName evidence="2">Uncharacterized protein</fullName>
    </submittedName>
</protein>
<reference evidence="3" key="1">
    <citation type="submission" date="2019-01" db="EMBL/GenBank/DDBJ databases">
        <title>Cytophagaceae bacterium strain CAR-16.</title>
        <authorList>
            <person name="Chen W.-M."/>
        </authorList>
    </citation>
    <scope>NUCLEOTIDE SEQUENCE [LARGE SCALE GENOMIC DNA]</scope>
    <source>
        <strain evidence="3">CHR27</strain>
    </source>
</reference>